<keyword evidence="1" id="KW-0732">Signal</keyword>
<protein>
    <submittedName>
        <fullName evidence="2">GLPGLI family protein</fullName>
    </submittedName>
</protein>
<dbReference type="RefSeq" id="WP_180947550.1">
    <property type="nucleotide sequence ID" value="NZ_JAFMUA010000002.1"/>
</dbReference>
<evidence type="ECO:0000313" key="2">
    <source>
        <dbReference type="EMBL" id="MBE7694400.1"/>
    </source>
</evidence>
<name>A0AAP1RDQ5_9FLAO</name>
<dbReference type="Pfam" id="PF22252">
    <property type="entry name" value="PNGase_F-II_N"/>
    <property type="match status" value="1"/>
</dbReference>
<feature type="signal peptide" evidence="1">
    <location>
        <begin position="1"/>
        <end position="20"/>
    </location>
</feature>
<dbReference type="InterPro" id="IPR005901">
    <property type="entry name" value="GLPGLI"/>
</dbReference>
<reference evidence="2 3" key="1">
    <citation type="journal article" date="2020" name="Int. J. Syst. Evol. Microbiol.">
        <title>Tenacibaculum piscium sp. nov., isolated from skin ulcers of sea-farmed fish, and description of Tenacibaculum finnmarkense sp. nov. with subdivision into genomovars finnmarkense and ulcerans.</title>
        <authorList>
            <person name="Olsen A.B."/>
            <person name="Spilsberg B."/>
            <person name="Nilsen H.K."/>
            <person name="Lagesen K."/>
            <person name="Gulla S."/>
            <person name="Avendano-Herrera R."/>
            <person name="Irgang R."/>
            <person name="Duchaud E."/>
            <person name="Colquhoun D.J."/>
        </authorList>
    </citation>
    <scope>NUCLEOTIDE SEQUENCE [LARGE SCALE GENOMIC DNA]</scope>
    <source>
        <strain evidence="2 3">TNO037</strain>
    </source>
</reference>
<dbReference type="EMBL" id="WXXV01000002">
    <property type="protein sequence ID" value="MBE7694400.1"/>
    <property type="molecule type" value="Genomic_DNA"/>
</dbReference>
<evidence type="ECO:0000256" key="1">
    <source>
        <dbReference type="SAM" id="SignalP"/>
    </source>
</evidence>
<dbReference type="NCBIfam" id="TIGR01200">
    <property type="entry name" value="GLPGLI"/>
    <property type="match status" value="1"/>
</dbReference>
<comment type="caution">
    <text evidence="2">The sequence shown here is derived from an EMBL/GenBank/DDBJ whole genome shotgun (WGS) entry which is preliminary data.</text>
</comment>
<evidence type="ECO:0000313" key="3">
    <source>
        <dbReference type="Proteomes" id="UP000806077"/>
    </source>
</evidence>
<dbReference type="AlphaFoldDB" id="A0AAP1RDQ5"/>
<feature type="chain" id="PRO_5042982635" evidence="1">
    <location>
        <begin position="21"/>
        <end position="242"/>
    </location>
</feature>
<keyword evidence="3" id="KW-1185">Reference proteome</keyword>
<gene>
    <name evidence="2" type="ORF">F7645_03005</name>
</gene>
<sequence length="242" mass="27736">MNSSIKVSILLFLVTSFCNAQGINYKITYKETIGENVVYGTKEGVIHDSIIVPKSTQNGFLIGNTKRATYHSDFLLISTKKNKLPNGATSVDTRYNLAVCVFKDFITKKQIFESLGHPDFDEPNYVVFRDLNYYKWTLKNETRKIGKFNCKKAVGINQLNEKATCWYTDELGIIGAPKCFDGIPGLAIQVKSEYENTLFELIKIEYPKTIKFKKRSKDFEIVSEQKYRNPPIIISEEITQMH</sequence>
<dbReference type="Proteomes" id="UP000806077">
    <property type="component" value="Unassembled WGS sequence"/>
</dbReference>
<organism evidence="2 3">
    <name type="scientific">Tenacibaculum finnmarkense genomovar finnmarkense</name>
    <dbReference type="NCBI Taxonomy" id="1458503"/>
    <lineage>
        <taxon>Bacteria</taxon>
        <taxon>Pseudomonadati</taxon>
        <taxon>Bacteroidota</taxon>
        <taxon>Flavobacteriia</taxon>
        <taxon>Flavobacteriales</taxon>
        <taxon>Flavobacteriaceae</taxon>
        <taxon>Tenacibaculum</taxon>
        <taxon>Tenacibaculum finnmarkense</taxon>
    </lineage>
</organism>
<proteinExistence type="predicted"/>
<accession>A0AAP1RDQ5</accession>